<proteinExistence type="predicted"/>
<accession>A0A0D2Q7G1</accession>
<organism evidence="1 2">
    <name type="scientific">Hypholoma sublateritium (strain FD-334 SS-4)</name>
    <dbReference type="NCBI Taxonomy" id="945553"/>
    <lineage>
        <taxon>Eukaryota</taxon>
        <taxon>Fungi</taxon>
        <taxon>Dikarya</taxon>
        <taxon>Basidiomycota</taxon>
        <taxon>Agaricomycotina</taxon>
        <taxon>Agaricomycetes</taxon>
        <taxon>Agaricomycetidae</taxon>
        <taxon>Agaricales</taxon>
        <taxon>Agaricineae</taxon>
        <taxon>Strophariaceae</taxon>
        <taxon>Hypholoma</taxon>
    </lineage>
</organism>
<keyword evidence="2" id="KW-1185">Reference proteome</keyword>
<protein>
    <submittedName>
        <fullName evidence="1">Uncharacterized protein</fullName>
    </submittedName>
</protein>
<reference evidence="2" key="1">
    <citation type="submission" date="2014-04" db="EMBL/GenBank/DDBJ databases">
        <title>Evolutionary Origins and Diversification of the Mycorrhizal Mutualists.</title>
        <authorList>
            <consortium name="DOE Joint Genome Institute"/>
            <consortium name="Mycorrhizal Genomics Consortium"/>
            <person name="Kohler A."/>
            <person name="Kuo A."/>
            <person name="Nagy L.G."/>
            <person name="Floudas D."/>
            <person name="Copeland A."/>
            <person name="Barry K.W."/>
            <person name="Cichocki N."/>
            <person name="Veneault-Fourrey C."/>
            <person name="LaButti K."/>
            <person name="Lindquist E.A."/>
            <person name="Lipzen A."/>
            <person name="Lundell T."/>
            <person name="Morin E."/>
            <person name="Murat C."/>
            <person name="Riley R."/>
            <person name="Ohm R."/>
            <person name="Sun H."/>
            <person name="Tunlid A."/>
            <person name="Henrissat B."/>
            <person name="Grigoriev I.V."/>
            <person name="Hibbett D.S."/>
            <person name="Martin F."/>
        </authorList>
    </citation>
    <scope>NUCLEOTIDE SEQUENCE [LARGE SCALE GENOMIC DNA]</scope>
    <source>
        <strain evidence="2">FD-334 SS-4</strain>
    </source>
</reference>
<dbReference type="Proteomes" id="UP000054270">
    <property type="component" value="Unassembled WGS sequence"/>
</dbReference>
<dbReference type="AlphaFoldDB" id="A0A0D2Q7G1"/>
<name>A0A0D2Q7G1_HYPSF</name>
<evidence type="ECO:0000313" key="1">
    <source>
        <dbReference type="EMBL" id="KJA27665.1"/>
    </source>
</evidence>
<gene>
    <name evidence="1" type="ORF">HYPSUDRAFT_34785</name>
</gene>
<dbReference type="EMBL" id="KN817523">
    <property type="protein sequence ID" value="KJA27665.1"/>
    <property type="molecule type" value="Genomic_DNA"/>
</dbReference>
<evidence type="ECO:0000313" key="2">
    <source>
        <dbReference type="Proteomes" id="UP000054270"/>
    </source>
</evidence>
<sequence>MGIYRVVYIDGDAYTMVYAEKGIAKAIDTLSNARCRSARWTPRVYKSRPVVPQTCIVIQGLHPVLSGAWTFWNPLFHSSPPLPPTTHSPSLVPSYSTRRSPSPWAFGLRVSFSYPRSRVPSSLLHRDPRYVSAVRERVKSMGLPPHIHGPWRYLSAT</sequence>